<name>A0AA39UKQ7_9AGAR</name>
<reference evidence="2" key="1">
    <citation type="submission" date="2023-06" db="EMBL/GenBank/DDBJ databases">
        <authorList>
            <consortium name="Lawrence Berkeley National Laboratory"/>
            <person name="Ahrendt S."/>
            <person name="Sahu N."/>
            <person name="Indic B."/>
            <person name="Wong-Bajracharya J."/>
            <person name="Merenyi Z."/>
            <person name="Ke H.-M."/>
            <person name="Monk M."/>
            <person name="Kocsube S."/>
            <person name="Drula E."/>
            <person name="Lipzen A."/>
            <person name="Balint B."/>
            <person name="Henrissat B."/>
            <person name="Andreopoulos B."/>
            <person name="Martin F.M."/>
            <person name="Harder C.B."/>
            <person name="Rigling D."/>
            <person name="Ford K.L."/>
            <person name="Foster G.D."/>
            <person name="Pangilinan J."/>
            <person name="Papanicolaou A."/>
            <person name="Barry K."/>
            <person name="LaButti K."/>
            <person name="Viragh M."/>
            <person name="Koriabine M."/>
            <person name="Yan M."/>
            <person name="Riley R."/>
            <person name="Champramary S."/>
            <person name="Plett K.L."/>
            <person name="Tsai I.J."/>
            <person name="Slot J."/>
            <person name="Sipos G."/>
            <person name="Plett J."/>
            <person name="Nagy L.G."/>
            <person name="Grigoriev I.V."/>
        </authorList>
    </citation>
    <scope>NUCLEOTIDE SEQUENCE</scope>
    <source>
        <strain evidence="2">HWK02</strain>
    </source>
</reference>
<dbReference type="AlphaFoldDB" id="A0AA39UKQ7"/>
<evidence type="ECO:0000256" key="1">
    <source>
        <dbReference type="ARBA" id="ARBA00024204"/>
    </source>
</evidence>
<accession>A0AA39UKQ7</accession>
<gene>
    <name evidence="2" type="ORF">EDD18DRAFT_1311478</name>
</gene>
<dbReference type="PANTHER" id="PTHR31905:SF2">
    <property type="entry name" value="PROTEIN MIX23"/>
    <property type="match status" value="1"/>
</dbReference>
<proteinExistence type="inferred from homology"/>
<dbReference type="Pfam" id="PF09774">
    <property type="entry name" value="MIX23"/>
    <property type="match status" value="1"/>
</dbReference>
<comment type="similarity">
    <text evidence="1">Belongs to the MIX23 family.</text>
</comment>
<dbReference type="PANTHER" id="PTHR31905">
    <property type="entry name" value="COILED-COIL DOMAIN-CONTAINING PROTEIN 58"/>
    <property type="match status" value="1"/>
</dbReference>
<dbReference type="Proteomes" id="UP001175228">
    <property type="component" value="Unassembled WGS sequence"/>
</dbReference>
<dbReference type="InterPro" id="IPR019171">
    <property type="entry name" value="MIX23"/>
</dbReference>
<evidence type="ECO:0000313" key="3">
    <source>
        <dbReference type="Proteomes" id="UP001175228"/>
    </source>
</evidence>
<sequence length="186" mass="21456">MCYRVGSQLGSLGVQAPVLNPQIVHVSATTCNDMSLFKDLLREYRKLDDTITMRLNRANAVMRDRAREQSGRSGQGTVQDQACSYLWQELMANWSRRTQLVQYCVDVVDKSLQGKKDIVQNDASSPAEQRKAQAEMYTDQVKRTQIHRELTVEAIVRKRSVDAFRSRCKYFEPPATDEEGRKMWFE</sequence>
<protein>
    <submittedName>
        <fullName evidence="2">Caffeine-induced death protein 2-domain-containing protein</fullName>
    </submittedName>
</protein>
<dbReference type="GO" id="GO:0005758">
    <property type="term" value="C:mitochondrial intermembrane space"/>
    <property type="evidence" value="ECO:0007669"/>
    <property type="project" value="InterPro"/>
</dbReference>
<evidence type="ECO:0000313" key="2">
    <source>
        <dbReference type="EMBL" id="KAK0486944.1"/>
    </source>
</evidence>
<comment type="caution">
    <text evidence="2">The sequence shown here is derived from an EMBL/GenBank/DDBJ whole genome shotgun (WGS) entry which is preliminary data.</text>
</comment>
<keyword evidence="3" id="KW-1185">Reference proteome</keyword>
<organism evidence="2 3">
    <name type="scientific">Armillaria luteobubalina</name>
    <dbReference type="NCBI Taxonomy" id="153913"/>
    <lineage>
        <taxon>Eukaryota</taxon>
        <taxon>Fungi</taxon>
        <taxon>Dikarya</taxon>
        <taxon>Basidiomycota</taxon>
        <taxon>Agaricomycotina</taxon>
        <taxon>Agaricomycetes</taxon>
        <taxon>Agaricomycetidae</taxon>
        <taxon>Agaricales</taxon>
        <taxon>Marasmiineae</taxon>
        <taxon>Physalacriaceae</taxon>
        <taxon>Armillaria</taxon>
    </lineage>
</organism>
<dbReference type="EMBL" id="JAUEPU010000043">
    <property type="protein sequence ID" value="KAK0486944.1"/>
    <property type="molecule type" value="Genomic_DNA"/>
</dbReference>